<sequence>MTFVISNPTMEHIFPLPRPMPAPPKPKHPVLQAGHRYSIDTQKLADNPLGDVEHDLQNGLLGDYPLSIERAAVVPVDTKRTPIHAFVWNSDLLSPPLKSCLALTTAHPQQPKQNRLTLLDARMAAPTVSLADDMPTLSISPHFELAWDTAGFCSQLGVLQLLESTRTAHFADGKTMTLLDTESEEGDPVLYLSVKDRPVPVIPLGGFQQQGRQQKLLFRQAVTQAIPSEIAGNTVASMSVLEKYTVYFMQNAGPDRPDLYIWVPVHLPIVWGWSIRVQQRYDGVWDIFRKKLIMPSASTEAPKLPLWQSNSLLCQTMQMA</sequence>
<dbReference type="Proteomes" id="UP001284537">
    <property type="component" value="Unassembled WGS sequence"/>
</dbReference>
<organism evidence="1 2">
    <name type="scientific">Methylomonas defluvii</name>
    <dbReference type="NCBI Taxonomy" id="3045149"/>
    <lineage>
        <taxon>Bacteria</taxon>
        <taxon>Pseudomonadati</taxon>
        <taxon>Pseudomonadota</taxon>
        <taxon>Gammaproteobacteria</taxon>
        <taxon>Methylococcales</taxon>
        <taxon>Methylococcaceae</taxon>
        <taxon>Methylomonas</taxon>
    </lineage>
</organism>
<accession>A0ABU4UCJ2</accession>
<reference evidence="1 2" key="1">
    <citation type="submission" date="2023-11" db="EMBL/GenBank/DDBJ databases">
        <authorList>
            <person name="Ouyang M.-Y."/>
        </authorList>
    </citation>
    <scope>NUCLEOTIDE SEQUENCE [LARGE SCALE GENOMIC DNA]</scope>
    <source>
        <strain evidence="1 2">OY6</strain>
    </source>
</reference>
<protein>
    <submittedName>
        <fullName evidence="1">Uncharacterized protein</fullName>
    </submittedName>
</protein>
<proteinExistence type="predicted"/>
<dbReference type="RefSeq" id="WP_319960699.1">
    <property type="nucleotide sequence ID" value="NZ_JAXARY010000003.1"/>
</dbReference>
<dbReference type="EMBL" id="JAXARY010000003">
    <property type="protein sequence ID" value="MDX8126535.1"/>
    <property type="molecule type" value="Genomic_DNA"/>
</dbReference>
<name>A0ABU4UCJ2_9GAMM</name>
<keyword evidence="2" id="KW-1185">Reference proteome</keyword>
<gene>
    <name evidence="1" type="ORF">QLH52_04530</name>
</gene>
<evidence type="ECO:0000313" key="1">
    <source>
        <dbReference type="EMBL" id="MDX8126535.1"/>
    </source>
</evidence>
<evidence type="ECO:0000313" key="2">
    <source>
        <dbReference type="Proteomes" id="UP001284537"/>
    </source>
</evidence>
<comment type="caution">
    <text evidence="1">The sequence shown here is derived from an EMBL/GenBank/DDBJ whole genome shotgun (WGS) entry which is preliminary data.</text>
</comment>